<protein>
    <recommendedName>
        <fullName evidence="6">HSF-type DNA-binding domain-containing protein</fullName>
    </recommendedName>
</protein>
<comment type="similarity">
    <text evidence="4">Belongs to the HSF family.</text>
</comment>
<reference evidence="8" key="1">
    <citation type="submission" date="2021-01" db="EMBL/GenBank/DDBJ databases">
        <authorList>
            <person name="Corre E."/>
            <person name="Pelletier E."/>
            <person name="Niang G."/>
            <person name="Scheremetjew M."/>
            <person name="Finn R."/>
            <person name="Kale V."/>
            <person name="Holt S."/>
            <person name="Cochrane G."/>
            <person name="Meng A."/>
            <person name="Brown T."/>
            <person name="Cohen L."/>
        </authorList>
    </citation>
    <scope>NUCLEOTIDE SEQUENCE</scope>
    <source>
        <strain evidence="8">CCMP 410</strain>
    </source>
</reference>
<evidence type="ECO:0000256" key="3">
    <source>
        <dbReference type="ARBA" id="ARBA00023242"/>
    </source>
</evidence>
<feature type="compositionally biased region" description="Basic and acidic residues" evidence="5">
    <location>
        <begin position="121"/>
        <end position="131"/>
    </location>
</feature>
<dbReference type="PANTHER" id="PTHR10015:SF206">
    <property type="entry name" value="HSF-TYPE DNA-BINDING DOMAIN-CONTAINING PROTEIN"/>
    <property type="match status" value="1"/>
</dbReference>
<feature type="region of interest" description="Disordered" evidence="5">
    <location>
        <begin position="247"/>
        <end position="356"/>
    </location>
</feature>
<dbReference type="AlphaFoldDB" id="A0A6U5P4B1"/>
<feature type="domain" description="HSF-type DNA-binding" evidence="6">
    <location>
        <begin position="163"/>
        <end position="262"/>
    </location>
</feature>
<dbReference type="EMBL" id="HBGK01042218">
    <property type="protein sequence ID" value="CAD9301791.1"/>
    <property type="molecule type" value="Transcribed_RNA"/>
</dbReference>
<sequence>MAMTSTSSPVSPTKKLKVTASDLRHKAAEESLAGTMLKDEDTPMATTGDSMTKTKKDVSMPAVAIVLDDREENFVAPVDGTKPSQECIASKIIGISKTNLVSNGGLRRGEETSSVLEEKGVVGGHCHESKHSNKHQSQRSQPVDSTSSTSGKKKRRGASGRKLIEPFGKKLWRMLEEAEKSGGSDVIGFLPHGKTIAVFDTTRFVEEFIPKYFPGTQYSSFLRQLNFYGFRRVSEADGSFSYHHEHLQRGQPSMMAEKIVRKKQTKPKDKKDKPQGDAIDRARFNVDKRGSPHGVDLVAQLPRSAARTAEKPTQPAHLVDQDGAIQESKKSRTSRHSTRQSSSRLGFEIFGGDQPQFPREERNGYLQLLSPAVGVASGLISSRMPPTSSIIMTEQQRGIPLADYLRLRRAASSCADEVALVSSSRTTNLSNLLLPSRVSPLLVGPSYNPVSLSATMRGTRTLASVPTAGIAPATMIAERLRRAKLQREAVVLREREAALTALLNARHAIDILLAASSPSSTPSVLGGPRTATSTLNGATRGGEPRPPLVAPARMGNRKRKIPGSTTMSAVPDPVNSSCE</sequence>
<evidence type="ECO:0000259" key="6">
    <source>
        <dbReference type="SMART" id="SM00415"/>
    </source>
</evidence>
<feature type="region of interest" description="Disordered" evidence="5">
    <location>
        <begin position="518"/>
        <end position="579"/>
    </location>
</feature>
<keyword evidence="2" id="KW-0238">DNA-binding</keyword>
<evidence type="ECO:0000256" key="5">
    <source>
        <dbReference type="SAM" id="MobiDB-lite"/>
    </source>
</evidence>
<feature type="compositionally biased region" description="Low complexity" evidence="5">
    <location>
        <begin position="1"/>
        <end position="13"/>
    </location>
</feature>
<dbReference type="PANTHER" id="PTHR10015">
    <property type="entry name" value="HEAT SHOCK TRANSCRIPTION FACTOR"/>
    <property type="match status" value="1"/>
</dbReference>
<dbReference type="InterPro" id="IPR036388">
    <property type="entry name" value="WH-like_DNA-bd_sf"/>
</dbReference>
<evidence type="ECO:0000313" key="8">
    <source>
        <dbReference type="EMBL" id="CAD9301791.1"/>
    </source>
</evidence>
<organism evidence="8">
    <name type="scientific">Grammatophora oceanica</name>
    <dbReference type="NCBI Taxonomy" id="210454"/>
    <lineage>
        <taxon>Eukaryota</taxon>
        <taxon>Sar</taxon>
        <taxon>Stramenopiles</taxon>
        <taxon>Ochrophyta</taxon>
        <taxon>Bacillariophyta</taxon>
        <taxon>Fragilariophyceae</taxon>
        <taxon>Fragilariophycidae</taxon>
        <taxon>Rhabdonematales</taxon>
        <taxon>Grammatophoraceae</taxon>
        <taxon>Grammatophora</taxon>
    </lineage>
</organism>
<dbReference type="EMBL" id="HBGK01042217">
    <property type="protein sequence ID" value="CAD9301788.1"/>
    <property type="molecule type" value="Transcribed_RNA"/>
</dbReference>
<comment type="subcellular location">
    <subcellularLocation>
        <location evidence="1">Nucleus</location>
    </subcellularLocation>
</comment>
<dbReference type="Pfam" id="PF00447">
    <property type="entry name" value="HSF_DNA-bind"/>
    <property type="match status" value="1"/>
</dbReference>
<feature type="compositionally biased region" description="Polar residues" evidence="5">
    <location>
        <begin position="563"/>
        <end position="579"/>
    </location>
</feature>
<dbReference type="GO" id="GO:0043565">
    <property type="term" value="F:sequence-specific DNA binding"/>
    <property type="evidence" value="ECO:0007669"/>
    <property type="project" value="InterPro"/>
</dbReference>
<accession>A0A6U5P4B1</accession>
<feature type="region of interest" description="Disordered" evidence="5">
    <location>
        <begin position="1"/>
        <end position="56"/>
    </location>
</feature>
<dbReference type="SMART" id="SM00415">
    <property type="entry name" value="HSF"/>
    <property type="match status" value="1"/>
</dbReference>
<proteinExistence type="inferred from homology"/>
<evidence type="ECO:0000256" key="4">
    <source>
        <dbReference type="RuleBase" id="RU004020"/>
    </source>
</evidence>
<dbReference type="SUPFAM" id="SSF46785">
    <property type="entry name" value="Winged helix' DNA-binding domain"/>
    <property type="match status" value="1"/>
</dbReference>
<keyword evidence="3" id="KW-0539">Nucleus</keyword>
<feature type="compositionally biased region" description="Basic and acidic residues" evidence="5">
    <location>
        <begin position="266"/>
        <end position="290"/>
    </location>
</feature>
<dbReference type="InterPro" id="IPR036390">
    <property type="entry name" value="WH_DNA-bd_sf"/>
</dbReference>
<dbReference type="GO" id="GO:0003700">
    <property type="term" value="F:DNA-binding transcription factor activity"/>
    <property type="evidence" value="ECO:0007669"/>
    <property type="project" value="InterPro"/>
</dbReference>
<gene>
    <name evidence="7" type="ORF">GOCE00092_LOCUS22115</name>
    <name evidence="8" type="ORF">GOCE00092_LOCUS22116</name>
</gene>
<dbReference type="InterPro" id="IPR000232">
    <property type="entry name" value="HSF_DNA-bd"/>
</dbReference>
<evidence type="ECO:0000256" key="2">
    <source>
        <dbReference type="ARBA" id="ARBA00023125"/>
    </source>
</evidence>
<name>A0A6U5P4B1_9STRA</name>
<dbReference type="Gene3D" id="1.10.10.10">
    <property type="entry name" value="Winged helix-like DNA-binding domain superfamily/Winged helix DNA-binding domain"/>
    <property type="match status" value="1"/>
</dbReference>
<feature type="region of interest" description="Disordered" evidence="5">
    <location>
        <begin position="121"/>
        <end position="160"/>
    </location>
</feature>
<dbReference type="GO" id="GO:0005634">
    <property type="term" value="C:nucleus"/>
    <property type="evidence" value="ECO:0007669"/>
    <property type="project" value="UniProtKB-SubCell"/>
</dbReference>
<evidence type="ECO:0000256" key="1">
    <source>
        <dbReference type="ARBA" id="ARBA00004123"/>
    </source>
</evidence>
<evidence type="ECO:0000313" key="7">
    <source>
        <dbReference type="EMBL" id="CAD9301788.1"/>
    </source>
</evidence>